<keyword evidence="5" id="KW-1185">Reference proteome</keyword>
<evidence type="ECO:0000256" key="2">
    <source>
        <dbReference type="ARBA" id="ARBA00023163"/>
    </source>
</evidence>
<reference evidence="4" key="1">
    <citation type="submission" date="2021-01" db="EMBL/GenBank/DDBJ databases">
        <title>Adiantum capillus-veneris genome.</title>
        <authorList>
            <person name="Fang Y."/>
            <person name="Liao Q."/>
        </authorList>
    </citation>
    <scope>NUCLEOTIDE SEQUENCE</scope>
    <source>
        <strain evidence="4">H3</strain>
        <tissue evidence="4">Leaf</tissue>
    </source>
</reference>
<organism evidence="4 5">
    <name type="scientific">Adiantum capillus-veneris</name>
    <name type="common">Maidenhair fern</name>
    <dbReference type="NCBI Taxonomy" id="13818"/>
    <lineage>
        <taxon>Eukaryota</taxon>
        <taxon>Viridiplantae</taxon>
        <taxon>Streptophyta</taxon>
        <taxon>Embryophyta</taxon>
        <taxon>Tracheophyta</taxon>
        <taxon>Polypodiopsida</taxon>
        <taxon>Polypodiidae</taxon>
        <taxon>Polypodiales</taxon>
        <taxon>Pteridineae</taxon>
        <taxon>Pteridaceae</taxon>
        <taxon>Vittarioideae</taxon>
        <taxon>Adiantum</taxon>
    </lineage>
</organism>
<feature type="domain" description="BHLH" evidence="3">
    <location>
        <begin position="618"/>
        <end position="667"/>
    </location>
</feature>
<dbReference type="EMBL" id="JABFUD020000004">
    <property type="protein sequence ID" value="KAI5080776.1"/>
    <property type="molecule type" value="Genomic_DNA"/>
</dbReference>
<dbReference type="Proteomes" id="UP000886520">
    <property type="component" value="Chromosome 4"/>
</dbReference>
<dbReference type="Pfam" id="PF23176">
    <property type="entry name" value="bHLH_LHW"/>
    <property type="match status" value="1"/>
</dbReference>
<dbReference type="GO" id="GO:0003700">
    <property type="term" value="F:DNA-binding transcription factor activity"/>
    <property type="evidence" value="ECO:0007669"/>
    <property type="project" value="InterPro"/>
</dbReference>
<accession>A0A9D4V6L9</accession>
<dbReference type="Pfam" id="PF14215">
    <property type="entry name" value="bHLH-MYC_N"/>
    <property type="match status" value="1"/>
</dbReference>
<protein>
    <recommendedName>
        <fullName evidence="3">BHLH domain-containing protein</fullName>
    </recommendedName>
</protein>
<dbReference type="SUPFAM" id="SSF47459">
    <property type="entry name" value="HLH, helix-loop-helix DNA-binding domain"/>
    <property type="match status" value="1"/>
</dbReference>
<dbReference type="InterPro" id="IPR043561">
    <property type="entry name" value="LHW-like"/>
</dbReference>
<dbReference type="InterPro" id="IPR011598">
    <property type="entry name" value="bHLH_dom"/>
</dbReference>
<sequence length="804" mass="88762">MASHGLQEALRSLCYNTEWCYAVFWKLNHKILEWEEGFYKPSKTICCTSSCQTLPSDGCIEVAVDKMSYHMYSIGNGVIGQVACGNTHQWIFSSRGKEHPTEWHEQFAAGIQTIAVIAVHQGVVQLGSTDVTTEDLNLVGHVKALLLRASQGVKGIDILVAESAMEGTLKKVSNTALDDVTTKSMPDISHVWSTLVARGRHSHGEPCSSLRQGSQSGFNLQEHTVLPPTHEQQATHLSSSLHSCTESQQQDFRQPTFLQNNQELCSYVPSSSVQSSLANGVAFANIVTERAESLFITQDIDCSIIDAASPGMAACQKCRETGITHKRPWNFPQNKINGQLVVPIKADPDVESNTQQCVGMLYNGITSQAKVKGIHVSNVTNSLHHLPTSESNTLLFEEGTLNSCSLSGSLLGVDTLGSFNSSDIGKFVFHTGQGQHSSSLMLRGDDMLHSTETKPSSGDALRKAFSSELDDFDNFMASLPNGEEEQSDDMKNFPPNPINVERDASMTLSISSSAPSFWDDDCSQHTFKSKHVATEKLKEDSSTSCQTFETDILQMGRYRQTGETDGLHVSRHERTSSNIEILLGYSQHTASHQEFEEVQVGLLTRARGELTRTGRKRTRRGEKPMRRPKDRQLIQDRLHELRSIIPSSGKCSIDALLEKTIKYMSFLQTVTGDTEIWNGNSKEQVGEEGHSSNKRNGGASWAVEIGGHGGDCPLFVEDLSQPQHMLVEMVCEEEGFFLEIANTLRGLGLKILKGLMESKDEKMWARLVVKGNEHVHRVHIMWSLMQLLEVSTRAASTVTDMVCG</sequence>
<comment type="caution">
    <text evidence="4">The sequence shown here is derived from an EMBL/GenBank/DDBJ whole genome shotgun (WGS) entry which is preliminary data.</text>
</comment>
<evidence type="ECO:0000256" key="1">
    <source>
        <dbReference type="ARBA" id="ARBA00023015"/>
    </source>
</evidence>
<dbReference type="OrthoDB" id="778365at2759"/>
<evidence type="ECO:0000259" key="3">
    <source>
        <dbReference type="PROSITE" id="PS50888"/>
    </source>
</evidence>
<keyword evidence="1" id="KW-0805">Transcription regulation</keyword>
<dbReference type="AlphaFoldDB" id="A0A9D4V6L9"/>
<gene>
    <name evidence="4" type="ORF">GOP47_0003959</name>
</gene>
<dbReference type="GO" id="GO:0046983">
    <property type="term" value="F:protein dimerization activity"/>
    <property type="evidence" value="ECO:0007669"/>
    <property type="project" value="InterPro"/>
</dbReference>
<dbReference type="PANTHER" id="PTHR46196">
    <property type="entry name" value="TRANSCRIPTION FACTOR BHLH155-LIKE ISOFORM X1-RELATED"/>
    <property type="match status" value="1"/>
</dbReference>
<dbReference type="InterPro" id="IPR025610">
    <property type="entry name" value="MYC/MYB_N"/>
</dbReference>
<dbReference type="PANTHER" id="PTHR46196:SF3">
    <property type="entry name" value="TRANSCRIPTION FACTOR LHW-LIKE ISOFORM X1"/>
    <property type="match status" value="1"/>
</dbReference>
<evidence type="ECO:0000313" key="5">
    <source>
        <dbReference type="Proteomes" id="UP000886520"/>
    </source>
</evidence>
<dbReference type="PROSITE" id="PS50888">
    <property type="entry name" value="BHLH"/>
    <property type="match status" value="1"/>
</dbReference>
<keyword evidence="2" id="KW-0804">Transcription</keyword>
<evidence type="ECO:0000313" key="4">
    <source>
        <dbReference type="EMBL" id="KAI5080776.1"/>
    </source>
</evidence>
<proteinExistence type="predicted"/>
<name>A0A9D4V6L9_ADICA</name>
<dbReference type="InterPro" id="IPR036638">
    <property type="entry name" value="HLH_DNA-bd_sf"/>
</dbReference>